<reference evidence="1 2" key="1">
    <citation type="submission" date="2024-10" db="EMBL/GenBank/DDBJ databases">
        <title>Updated reference genomes for cyclostephanoid diatoms.</title>
        <authorList>
            <person name="Roberts W.R."/>
            <person name="Alverson A.J."/>
        </authorList>
    </citation>
    <scope>NUCLEOTIDE SEQUENCE [LARGE SCALE GENOMIC DNA]</scope>
    <source>
        <strain evidence="1 2">AJA010-31</strain>
    </source>
</reference>
<organism evidence="1 2">
    <name type="scientific">Cyclotella atomus</name>
    <dbReference type="NCBI Taxonomy" id="382360"/>
    <lineage>
        <taxon>Eukaryota</taxon>
        <taxon>Sar</taxon>
        <taxon>Stramenopiles</taxon>
        <taxon>Ochrophyta</taxon>
        <taxon>Bacillariophyta</taxon>
        <taxon>Coscinodiscophyceae</taxon>
        <taxon>Thalassiosirophycidae</taxon>
        <taxon>Stephanodiscales</taxon>
        <taxon>Stephanodiscaceae</taxon>
        <taxon>Cyclotella</taxon>
    </lineage>
</organism>
<gene>
    <name evidence="1" type="ORF">ACHAWO_002430</name>
</gene>
<evidence type="ECO:0000313" key="1">
    <source>
        <dbReference type="EMBL" id="KAL3781522.1"/>
    </source>
</evidence>
<sequence>MPNNNIQVIPFCAPLPQGEGTGVVGTITLRGQSAIIWFGWGEIETCENDATMIVERSVGEVAHIGDGNPAMGSLSLSMPPPKHINYAPPSTQLLGGNSEEDMILGQQVSCRLAKKIGWPIYVSCSFNESGEEGNEFGLGLDVSPAMAVAVAEKEVAKILLREKERMTGDS</sequence>
<accession>A0ABD3P1P5</accession>
<dbReference type="Proteomes" id="UP001530400">
    <property type="component" value="Unassembled WGS sequence"/>
</dbReference>
<name>A0ABD3P1P5_9STRA</name>
<proteinExistence type="predicted"/>
<dbReference type="Pfam" id="PF16093">
    <property type="entry name" value="PAC4"/>
    <property type="match status" value="1"/>
</dbReference>
<evidence type="ECO:0000313" key="2">
    <source>
        <dbReference type="Proteomes" id="UP001530400"/>
    </source>
</evidence>
<comment type="caution">
    <text evidence="1">The sequence shown here is derived from an EMBL/GenBank/DDBJ whole genome shotgun (WGS) entry which is preliminary data.</text>
</comment>
<dbReference type="EMBL" id="JALLPJ020000840">
    <property type="protein sequence ID" value="KAL3781522.1"/>
    <property type="molecule type" value="Genomic_DNA"/>
</dbReference>
<dbReference type="InterPro" id="IPR032157">
    <property type="entry name" value="PAC4"/>
</dbReference>
<keyword evidence="2" id="KW-1185">Reference proteome</keyword>
<protein>
    <submittedName>
        <fullName evidence="1">Uncharacterized protein</fullName>
    </submittedName>
</protein>
<dbReference type="AlphaFoldDB" id="A0ABD3P1P5"/>